<comment type="caution">
    <text evidence="3">The sequence shown here is derived from an EMBL/GenBank/DDBJ whole genome shotgun (WGS) entry which is preliminary data.</text>
</comment>
<keyword evidence="2" id="KW-0812">Transmembrane</keyword>
<gene>
    <name evidence="3" type="ORF">ZIOFF_010618</name>
</gene>
<dbReference type="InterPro" id="IPR039261">
    <property type="entry name" value="FNR_nucleotide-bd"/>
</dbReference>
<evidence type="ECO:0000256" key="1">
    <source>
        <dbReference type="ARBA" id="ARBA00023002"/>
    </source>
</evidence>
<feature type="transmembrane region" description="Helical" evidence="2">
    <location>
        <begin position="153"/>
        <end position="170"/>
    </location>
</feature>
<organism evidence="3 4">
    <name type="scientific">Zingiber officinale</name>
    <name type="common">Ginger</name>
    <name type="synonym">Amomum zingiber</name>
    <dbReference type="NCBI Taxonomy" id="94328"/>
    <lineage>
        <taxon>Eukaryota</taxon>
        <taxon>Viridiplantae</taxon>
        <taxon>Streptophyta</taxon>
        <taxon>Embryophyta</taxon>
        <taxon>Tracheophyta</taxon>
        <taxon>Spermatophyta</taxon>
        <taxon>Magnoliopsida</taxon>
        <taxon>Liliopsida</taxon>
        <taxon>Zingiberales</taxon>
        <taxon>Zingiberaceae</taxon>
        <taxon>Zingiber</taxon>
    </lineage>
</organism>
<proteinExistence type="predicted"/>
<feature type="transmembrane region" description="Helical" evidence="2">
    <location>
        <begin position="36"/>
        <end position="60"/>
    </location>
</feature>
<keyword evidence="2" id="KW-1133">Transmembrane helix</keyword>
<dbReference type="PANTHER" id="PTHR11972">
    <property type="entry name" value="NADPH OXIDASE"/>
    <property type="match status" value="1"/>
</dbReference>
<dbReference type="InterPro" id="IPR050369">
    <property type="entry name" value="RBOH/FRE"/>
</dbReference>
<reference evidence="3 4" key="1">
    <citation type="submission" date="2020-08" db="EMBL/GenBank/DDBJ databases">
        <title>Plant Genome Project.</title>
        <authorList>
            <person name="Zhang R.-G."/>
        </authorList>
    </citation>
    <scope>NUCLEOTIDE SEQUENCE [LARGE SCALE GENOMIC DNA]</scope>
    <source>
        <tissue evidence="3">Rhizome</tissue>
    </source>
</reference>
<sequence>MCSCPWPSLWPRLTSGEAAPASLPKPFNRLTGYNGFWYSHHLFVIVYALLLVHGNFFYLTKKWAFRSSIRAVKIQKVAVYPGNVLTLHVSKPQGFRAMNRSMSSVCNNYAGLSATDRREERAAEGGLRRLHLPRVLIERTYGTPGQDYKKYKVVLLVGLGICATPFISIVEDIVNNMKELDSL</sequence>
<keyword evidence="1" id="KW-0560">Oxidoreductase</keyword>
<keyword evidence="2" id="KW-0472">Membrane</keyword>
<dbReference type="GO" id="GO:0005886">
    <property type="term" value="C:plasma membrane"/>
    <property type="evidence" value="ECO:0007669"/>
    <property type="project" value="TreeGrafter"/>
</dbReference>
<dbReference type="GO" id="GO:0016174">
    <property type="term" value="F:NAD(P)H oxidase H2O2-forming activity"/>
    <property type="evidence" value="ECO:0007669"/>
    <property type="project" value="TreeGrafter"/>
</dbReference>
<dbReference type="EMBL" id="JACMSC010000003">
    <property type="protein sequence ID" value="KAG6528443.1"/>
    <property type="molecule type" value="Genomic_DNA"/>
</dbReference>
<dbReference type="PANTHER" id="PTHR11972:SF197">
    <property type="entry name" value="RESPIRATORY BURST OXIDASE HOMOLOG PROTEIN D"/>
    <property type="match status" value="1"/>
</dbReference>
<dbReference type="AlphaFoldDB" id="A0A8J5HPQ6"/>
<evidence type="ECO:0000313" key="3">
    <source>
        <dbReference type="EMBL" id="KAG6528443.1"/>
    </source>
</evidence>
<dbReference type="Proteomes" id="UP000734854">
    <property type="component" value="Unassembled WGS sequence"/>
</dbReference>
<name>A0A8J5HPQ6_ZINOF</name>
<keyword evidence="4" id="KW-1185">Reference proteome</keyword>
<dbReference type="Gene3D" id="3.40.50.80">
    <property type="entry name" value="Nucleotide-binding domain of ferredoxin-NADP reductase (FNR) module"/>
    <property type="match status" value="1"/>
</dbReference>
<evidence type="ECO:0000313" key="4">
    <source>
        <dbReference type="Proteomes" id="UP000734854"/>
    </source>
</evidence>
<protein>
    <submittedName>
        <fullName evidence="3">Uncharacterized protein</fullName>
    </submittedName>
</protein>
<evidence type="ECO:0000256" key="2">
    <source>
        <dbReference type="SAM" id="Phobius"/>
    </source>
</evidence>
<accession>A0A8J5HPQ6</accession>